<organism evidence="2 3">
    <name type="scientific">Mytilus edulis</name>
    <name type="common">Blue mussel</name>
    <dbReference type="NCBI Taxonomy" id="6550"/>
    <lineage>
        <taxon>Eukaryota</taxon>
        <taxon>Metazoa</taxon>
        <taxon>Spiralia</taxon>
        <taxon>Lophotrochozoa</taxon>
        <taxon>Mollusca</taxon>
        <taxon>Bivalvia</taxon>
        <taxon>Autobranchia</taxon>
        <taxon>Pteriomorphia</taxon>
        <taxon>Mytilida</taxon>
        <taxon>Mytiloidea</taxon>
        <taxon>Mytilidae</taxon>
        <taxon>Mytilinae</taxon>
        <taxon>Mytilus</taxon>
    </lineage>
</organism>
<dbReference type="EMBL" id="CAJPWZ010001211">
    <property type="protein sequence ID" value="CAG2209751.1"/>
    <property type="molecule type" value="Genomic_DNA"/>
</dbReference>
<dbReference type="InterPro" id="IPR018247">
    <property type="entry name" value="EF_Hand_1_Ca_BS"/>
</dbReference>
<feature type="transmembrane region" description="Helical" evidence="1">
    <location>
        <begin position="148"/>
        <end position="169"/>
    </location>
</feature>
<keyword evidence="1" id="KW-0472">Membrane</keyword>
<protein>
    <recommendedName>
        <fullName evidence="4">EF-hand domain-containing protein</fullName>
    </recommendedName>
</protein>
<accession>A0A8S3RU72</accession>
<feature type="transmembrane region" description="Helical" evidence="1">
    <location>
        <begin position="63"/>
        <end position="83"/>
    </location>
</feature>
<dbReference type="AlphaFoldDB" id="A0A8S3RU72"/>
<keyword evidence="3" id="KW-1185">Reference proteome</keyword>
<evidence type="ECO:0000256" key="1">
    <source>
        <dbReference type="SAM" id="Phobius"/>
    </source>
</evidence>
<feature type="transmembrane region" description="Helical" evidence="1">
    <location>
        <begin position="31"/>
        <end position="51"/>
    </location>
</feature>
<comment type="caution">
    <text evidence="2">The sequence shown here is derived from an EMBL/GenBank/DDBJ whole genome shotgun (WGS) entry which is preliminary data.</text>
</comment>
<keyword evidence="1" id="KW-1133">Transmembrane helix</keyword>
<evidence type="ECO:0000313" key="3">
    <source>
        <dbReference type="Proteomes" id="UP000683360"/>
    </source>
</evidence>
<sequence>MVLTPSLSKASNDRTAGSCYSSKVIPQESKIRKMVVLIPYAVYIIVSMFIIPKNQQASKIGKMVVLIPYAGNIIVSMFIVIPKATSSKIGQMVVLITYAVNIIVSMFIVIPKATSVSKIGKMVVLIPYAVNVIVSMFIVILKQQLSKMGQMVVLIPYAVNIIVSMFIVIPKAKNWVMRHKWHQWVSLLDADQDGIISSDDMKKTNATLEQLRPAVGDRRTALNADAQKKWWDDHIFKEESTNTSLLKTMSLIWREFIIPEIWGTKCALLSPAFNFFSTPDFGKRIAF</sequence>
<dbReference type="PROSITE" id="PS00018">
    <property type="entry name" value="EF_HAND_1"/>
    <property type="match status" value="1"/>
</dbReference>
<reference evidence="2" key="1">
    <citation type="submission" date="2021-03" db="EMBL/GenBank/DDBJ databases">
        <authorList>
            <person name="Bekaert M."/>
        </authorList>
    </citation>
    <scope>NUCLEOTIDE SEQUENCE</scope>
</reference>
<gene>
    <name evidence="2" type="ORF">MEDL_23863</name>
</gene>
<evidence type="ECO:0000313" key="2">
    <source>
        <dbReference type="EMBL" id="CAG2209751.1"/>
    </source>
</evidence>
<dbReference type="OrthoDB" id="10461942at2759"/>
<keyword evidence="1" id="KW-0812">Transmembrane</keyword>
<proteinExistence type="predicted"/>
<feature type="transmembrane region" description="Helical" evidence="1">
    <location>
        <begin position="89"/>
        <end position="110"/>
    </location>
</feature>
<dbReference type="Proteomes" id="UP000683360">
    <property type="component" value="Unassembled WGS sequence"/>
</dbReference>
<name>A0A8S3RU72_MYTED</name>
<feature type="transmembrane region" description="Helical" evidence="1">
    <location>
        <begin position="122"/>
        <end position="142"/>
    </location>
</feature>
<evidence type="ECO:0008006" key="4">
    <source>
        <dbReference type="Google" id="ProtNLM"/>
    </source>
</evidence>